<keyword evidence="3" id="KW-1185">Reference proteome</keyword>
<feature type="binding site" evidence="1">
    <location>
        <begin position="4"/>
        <end position="6"/>
    </location>
    <ligand>
        <name>L-glutamate</name>
        <dbReference type="ChEBI" id="CHEBI:29985"/>
    </ligand>
</feature>
<dbReference type="SUPFAM" id="SSF56235">
    <property type="entry name" value="N-terminal nucleophile aminohydrolases (Ntn hydrolases)"/>
    <property type="match status" value="1"/>
</dbReference>
<proteinExistence type="predicted"/>
<dbReference type="Proteomes" id="UP001374584">
    <property type="component" value="Unassembled WGS sequence"/>
</dbReference>
<evidence type="ECO:0000256" key="1">
    <source>
        <dbReference type="PIRSR" id="PIRSR600101-2"/>
    </source>
</evidence>
<dbReference type="GO" id="GO:0006751">
    <property type="term" value="P:glutathione catabolic process"/>
    <property type="evidence" value="ECO:0007669"/>
    <property type="project" value="InterPro"/>
</dbReference>
<reference evidence="2 3" key="1">
    <citation type="submission" date="2024-01" db="EMBL/GenBank/DDBJ databases">
        <title>The genomes of 5 underutilized Papilionoideae crops provide insights into root nodulation and disease resistanc.</title>
        <authorList>
            <person name="Jiang F."/>
        </authorList>
    </citation>
    <scope>NUCLEOTIDE SEQUENCE [LARGE SCALE GENOMIC DNA]</scope>
    <source>
        <strain evidence="2">JINMINGXINNONG_FW02</strain>
        <tissue evidence="2">Leaves</tissue>
    </source>
</reference>
<name>A0AAN9LKF8_PHACN</name>
<feature type="binding site" evidence="1">
    <location>
        <position position="78"/>
    </location>
    <ligand>
        <name>L-glutamate</name>
        <dbReference type="ChEBI" id="CHEBI:29985"/>
    </ligand>
</feature>
<dbReference type="EMBL" id="JAYMYR010000010">
    <property type="protein sequence ID" value="KAK7335003.1"/>
    <property type="molecule type" value="Genomic_DNA"/>
</dbReference>
<dbReference type="Gene3D" id="3.60.20.40">
    <property type="match status" value="1"/>
</dbReference>
<feature type="binding site" evidence="1">
    <location>
        <position position="28"/>
    </location>
    <ligand>
        <name>L-glutamate</name>
        <dbReference type="ChEBI" id="CHEBI:29985"/>
    </ligand>
</feature>
<dbReference type="InterPro" id="IPR029055">
    <property type="entry name" value="Ntn_hydrolases_N"/>
</dbReference>
<dbReference type="InterPro" id="IPR043137">
    <property type="entry name" value="GGT_ssub_C"/>
</dbReference>
<dbReference type="AlphaFoldDB" id="A0AAN9LKF8"/>
<comment type="caution">
    <text evidence="2">The sequence shown here is derived from an EMBL/GenBank/DDBJ whole genome shotgun (WGS) entry which is preliminary data.</text>
</comment>
<sequence length="250" mass="27182">MTTTVNACFGSKILSPSTGIVLNNEMDDFSMPRNVSKDVPPPAPANFIVPGKRPLSSMSPTIALKDGKLKAVVGASGGAYIIGGTSEHTTGLPLHIPSLHSDSRQGEHKSRCTFYHVQCSVFIPAIHAHLCSFYNIQLTPLFKQHPEAAYTLAYLFSSICQLAQQTFKEALGDGIWQSFINEGKKSSVDAATSTLQLKDLYHDFESNGHQVAVPCDKVTVHFNLARLLEQLNESGTASILYCLILFKVCP</sequence>
<dbReference type="PANTHER" id="PTHR11686:SF34">
    <property type="entry name" value="GLUTATHIONE HYDROLASE 1-RELATED"/>
    <property type="match status" value="1"/>
</dbReference>
<dbReference type="GO" id="GO:0036374">
    <property type="term" value="F:glutathione hydrolase activity"/>
    <property type="evidence" value="ECO:0007669"/>
    <property type="project" value="InterPro"/>
</dbReference>
<dbReference type="InterPro" id="IPR000101">
    <property type="entry name" value="GGT_peptidase"/>
</dbReference>
<protein>
    <submittedName>
        <fullName evidence="2">Uncharacterized protein</fullName>
    </submittedName>
</protein>
<evidence type="ECO:0000313" key="3">
    <source>
        <dbReference type="Proteomes" id="UP001374584"/>
    </source>
</evidence>
<evidence type="ECO:0000313" key="2">
    <source>
        <dbReference type="EMBL" id="KAK7335003.1"/>
    </source>
</evidence>
<dbReference type="PRINTS" id="PR01210">
    <property type="entry name" value="GGTRANSPTASE"/>
</dbReference>
<accession>A0AAN9LKF8</accession>
<feature type="binding site" evidence="1">
    <location>
        <begin position="56"/>
        <end position="57"/>
    </location>
    <ligand>
        <name>L-glutamate</name>
        <dbReference type="ChEBI" id="CHEBI:29985"/>
    </ligand>
</feature>
<dbReference type="PANTHER" id="PTHR11686">
    <property type="entry name" value="GAMMA GLUTAMYL TRANSPEPTIDASE"/>
    <property type="match status" value="1"/>
</dbReference>
<dbReference type="GO" id="GO:0005886">
    <property type="term" value="C:plasma membrane"/>
    <property type="evidence" value="ECO:0007669"/>
    <property type="project" value="TreeGrafter"/>
</dbReference>
<gene>
    <name evidence="2" type="ORF">VNO80_26772</name>
</gene>
<dbReference type="Pfam" id="PF01019">
    <property type="entry name" value="G_glu_transpept"/>
    <property type="match status" value="1"/>
</dbReference>
<organism evidence="2 3">
    <name type="scientific">Phaseolus coccineus</name>
    <name type="common">Scarlet runner bean</name>
    <name type="synonym">Phaseolus multiflorus</name>
    <dbReference type="NCBI Taxonomy" id="3886"/>
    <lineage>
        <taxon>Eukaryota</taxon>
        <taxon>Viridiplantae</taxon>
        <taxon>Streptophyta</taxon>
        <taxon>Embryophyta</taxon>
        <taxon>Tracheophyta</taxon>
        <taxon>Spermatophyta</taxon>
        <taxon>Magnoliopsida</taxon>
        <taxon>eudicotyledons</taxon>
        <taxon>Gunneridae</taxon>
        <taxon>Pentapetalae</taxon>
        <taxon>rosids</taxon>
        <taxon>fabids</taxon>
        <taxon>Fabales</taxon>
        <taxon>Fabaceae</taxon>
        <taxon>Papilionoideae</taxon>
        <taxon>50 kb inversion clade</taxon>
        <taxon>NPAAA clade</taxon>
        <taxon>indigoferoid/millettioid clade</taxon>
        <taxon>Phaseoleae</taxon>
        <taxon>Phaseolus</taxon>
    </lineage>
</organism>